<dbReference type="CDD" id="cd08977">
    <property type="entry name" value="SusD"/>
    <property type="match status" value="1"/>
</dbReference>
<keyword evidence="5" id="KW-0998">Cell outer membrane</keyword>
<keyword evidence="3" id="KW-0732">Signal</keyword>
<evidence type="ECO:0000313" key="10">
    <source>
        <dbReference type="Proteomes" id="UP000502421"/>
    </source>
</evidence>
<accession>A0AAE7D6K1</accession>
<keyword evidence="4" id="KW-0472">Membrane</keyword>
<dbReference type="EMBL" id="CP051204">
    <property type="protein sequence ID" value="QJB38292.1"/>
    <property type="molecule type" value="Genomic_DNA"/>
</dbReference>
<dbReference type="InterPro" id="IPR033985">
    <property type="entry name" value="SusD-like_N"/>
</dbReference>
<evidence type="ECO:0000256" key="4">
    <source>
        <dbReference type="ARBA" id="ARBA00023136"/>
    </source>
</evidence>
<dbReference type="KEGG" id="coy:HF329_10975"/>
<evidence type="ECO:0000259" key="6">
    <source>
        <dbReference type="Pfam" id="PF07980"/>
    </source>
</evidence>
<dbReference type="PROSITE" id="PS51257">
    <property type="entry name" value="PROKAR_LIPOPROTEIN"/>
    <property type="match status" value="1"/>
</dbReference>
<dbReference type="RefSeq" id="WP_168804072.1">
    <property type="nucleotide sequence ID" value="NZ_CP051204.2"/>
</dbReference>
<keyword evidence="11" id="KW-1185">Reference proteome</keyword>
<name>A0AAE7D6K1_9BACT</name>
<evidence type="ECO:0000256" key="1">
    <source>
        <dbReference type="ARBA" id="ARBA00004442"/>
    </source>
</evidence>
<dbReference type="Proteomes" id="UP000502421">
    <property type="component" value="Chromosome"/>
</dbReference>
<dbReference type="Pfam" id="PF14322">
    <property type="entry name" value="SusD-like_3"/>
    <property type="match status" value="1"/>
</dbReference>
<dbReference type="AlphaFoldDB" id="A0AAE7D6K1"/>
<dbReference type="Pfam" id="PF07980">
    <property type="entry name" value="SusD_RagB"/>
    <property type="match status" value="1"/>
</dbReference>
<protein>
    <submittedName>
        <fullName evidence="8">RagB/SusD family nutrient uptake outer membrane protein</fullName>
    </submittedName>
</protein>
<evidence type="ECO:0000256" key="5">
    <source>
        <dbReference type="ARBA" id="ARBA00023237"/>
    </source>
</evidence>
<reference evidence="8" key="2">
    <citation type="submission" date="2020-09" db="EMBL/GenBank/DDBJ databases">
        <authorList>
            <person name="Kittiwongwattana C."/>
        </authorList>
    </citation>
    <scope>NUCLEOTIDE SEQUENCE</scope>
    <source>
        <strain evidence="8">1310</strain>
    </source>
</reference>
<dbReference type="Gene3D" id="1.25.40.390">
    <property type="match status" value="1"/>
</dbReference>
<sequence>MQTYHKIIAFSGGWLLWASLLTSCKKLVSVPAPVSTISTSQVFSSEKQANGAMAGVYSRMINGDDPVGAPPVGESSFAAGLSTMLGGLSSDELYFFRSVAEKSWYLVNTNKLTAQEASRTNGVWTSAYNAIYGANAVMEGVAASTSPNLKDSVKQALTAEAKFVRAFSYFYLTNFFGDVPLVLTIDFNKTRNMPRTSQAQIYGQIEMDLRDAVAALPETYPTSLGERIRPNRYTASAMLARVYLYQRNYAGAVEAATTVINQAALYQLEPDPNNTFVTTSREAIWQLKQNDVSALLRNATPEGYMFIPLYLKTGVASYILTDTQMKAFETGDKRLCWIDSTKAAPAPDVPAVVSYYPNKYHIGQPNSEFMAPPREYYVMLRLAEQYLIRAEAAANGGPGGLASAIADLNMVRSRAGLPALPASLNKEQVLAAVAKERQTELFAEWGHRWFDLKRTGKAAALLSAIPLKQPWSGDHQLLYPIPNTEISVNHFLTQNPGY</sequence>
<gene>
    <name evidence="9" type="ORF">HF324_10605</name>
    <name evidence="8" type="ORF">HF329_10975</name>
</gene>
<dbReference type="InterPro" id="IPR011990">
    <property type="entry name" value="TPR-like_helical_dom_sf"/>
</dbReference>
<evidence type="ECO:0000256" key="2">
    <source>
        <dbReference type="ARBA" id="ARBA00006275"/>
    </source>
</evidence>
<comment type="similarity">
    <text evidence="2">Belongs to the SusD family.</text>
</comment>
<dbReference type="GO" id="GO:0009279">
    <property type="term" value="C:cell outer membrane"/>
    <property type="evidence" value="ECO:0007669"/>
    <property type="project" value="UniProtKB-SubCell"/>
</dbReference>
<comment type="subcellular location">
    <subcellularLocation>
        <location evidence="1">Cell outer membrane</location>
    </subcellularLocation>
</comment>
<evidence type="ECO:0000256" key="3">
    <source>
        <dbReference type="ARBA" id="ARBA00022729"/>
    </source>
</evidence>
<proteinExistence type="inferred from homology"/>
<reference evidence="10" key="1">
    <citation type="submission" date="2020-04" db="EMBL/GenBank/DDBJ databases">
        <authorList>
            <person name="Kittiwongwattana C."/>
        </authorList>
    </citation>
    <scope>NUCLEOTIDE SEQUENCE [LARGE SCALE GENOMIC DNA]</scope>
    <source>
        <strain evidence="9">1303</strain>
        <strain evidence="10">1310</strain>
    </source>
</reference>
<evidence type="ECO:0000313" key="8">
    <source>
        <dbReference type="EMBL" id="QJB31815.1"/>
    </source>
</evidence>
<evidence type="ECO:0000313" key="11">
    <source>
        <dbReference type="Proteomes" id="UP000503144"/>
    </source>
</evidence>
<evidence type="ECO:0000313" key="9">
    <source>
        <dbReference type="EMBL" id="QJB38292.1"/>
    </source>
</evidence>
<dbReference type="SUPFAM" id="SSF48452">
    <property type="entry name" value="TPR-like"/>
    <property type="match status" value="1"/>
</dbReference>
<dbReference type="EMBL" id="CP051205">
    <property type="protein sequence ID" value="QJB31815.1"/>
    <property type="molecule type" value="Genomic_DNA"/>
</dbReference>
<feature type="domain" description="RagB/SusD" evidence="6">
    <location>
        <begin position="327"/>
        <end position="498"/>
    </location>
</feature>
<dbReference type="Proteomes" id="UP000503144">
    <property type="component" value="Chromosome"/>
</dbReference>
<feature type="domain" description="SusD-like N-terminal" evidence="7">
    <location>
        <begin position="104"/>
        <end position="244"/>
    </location>
</feature>
<organism evidence="8 10">
    <name type="scientific">Chitinophaga oryzae</name>
    <dbReference type="NCBI Taxonomy" id="2725414"/>
    <lineage>
        <taxon>Bacteria</taxon>
        <taxon>Pseudomonadati</taxon>
        <taxon>Bacteroidota</taxon>
        <taxon>Chitinophagia</taxon>
        <taxon>Chitinophagales</taxon>
        <taxon>Chitinophagaceae</taxon>
        <taxon>Chitinophaga</taxon>
    </lineage>
</organism>
<dbReference type="InterPro" id="IPR012944">
    <property type="entry name" value="SusD_RagB_dom"/>
</dbReference>
<evidence type="ECO:0000259" key="7">
    <source>
        <dbReference type="Pfam" id="PF14322"/>
    </source>
</evidence>